<dbReference type="Pfam" id="PF02223">
    <property type="entry name" value="Thymidylate_kin"/>
    <property type="match status" value="1"/>
</dbReference>
<evidence type="ECO:0000256" key="4">
    <source>
        <dbReference type="ARBA" id="ARBA00022741"/>
    </source>
</evidence>
<dbReference type="PANTHER" id="PTHR10344:SF4">
    <property type="entry name" value="UMP-CMP KINASE 2, MITOCHONDRIAL"/>
    <property type="match status" value="1"/>
</dbReference>
<dbReference type="InterPro" id="IPR027417">
    <property type="entry name" value="P-loop_NTPase"/>
</dbReference>
<name>A0A2H0KAH6_9BACT</name>
<dbReference type="GO" id="GO:0006227">
    <property type="term" value="P:dUDP biosynthetic process"/>
    <property type="evidence" value="ECO:0007669"/>
    <property type="project" value="TreeGrafter"/>
</dbReference>
<dbReference type="PANTHER" id="PTHR10344">
    <property type="entry name" value="THYMIDYLATE KINASE"/>
    <property type="match status" value="1"/>
</dbReference>
<dbReference type="InterPro" id="IPR018095">
    <property type="entry name" value="Thymidylate_kin_CS"/>
</dbReference>
<dbReference type="EC" id="2.7.4.9" evidence="8"/>
<dbReference type="Proteomes" id="UP000229342">
    <property type="component" value="Unassembled WGS sequence"/>
</dbReference>
<dbReference type="InterPro" id="IPR018094">
    <property type="entry name" value="Thymidylate_kinase"/>
</dbReference>
<dbReference type="GO" id="GO:0004798">
    <property type="term" value="F:dTMP kinase activity"/>
    <property type="evidence" value="ECO:0007669"/>
    <property type="project" value="UniProtKB-UniRule"/>
</dbReference>
<keyword evidence="2 8" id="KW-0808">Transferase</keyword>
<dbReference type="PROSITE" id="PS01331">
    <property type="entry name" value="THYMIDYLATE_KINASE"/>
    <property type="match status" value="1"/>
</dbReference>
<keyword evidence="3 8" id="KW-0545">Nucleotide biosynthesis</keyword>
<dbReference type="GO" id="GO:0005524">
    <property type="term" value="F:ATP binding"/>
    <property type="evidence" value="ECO:0007669"/>
    <property type="project" value="UniProtKB-UniRule"/>
</dbReference>
<evidence type="ECO:0000313" key="10">
    <source>
        <dbReference type="EMBL" id="PIQ68249.1"/>
    </source>
</evidence>
<evidence type="ECO:0000256" key="1">
    <source>
        <dbReference type="ARBA" id="ARBA00009776"/>
    </source>
</evidence>
<keyword evidence="4 8" id="KW-0547">Nucleotide-binding</keyword>
<keyword evidence="5 8" id="KW-0418">Kinase</keyword>
<evidence type="ECO:0000313" key="11">
    <source>
        <dbReference type="Proteomes" id="UP000229342"/>
    </source>
</evidence>
<evidence type="ECO:0000256" key="8">
    <source>
        <dbReference type="HAMAP-Rule" id="MF_00165"/>
    </source>
</evidence>
<dbReference type="HAMAP" id="MF_00165">
    <property type="entry name" value="Thymidylate_kinase"/>
    <property type="match status" value="1"/>
</dbReference>
<gene>
    <name evidence="8 10" type="primary">tmk</name>
    <name evidence="10" type="ORF">COV91_05075</name>
</gene>
<dbReference type="Gene3D" id="3.40.50.300">
    <property type="entry name" value="P-loop containing nucleotide triphosphate hydrolases"/>
    <property type="match status" value="1"/>
</dbReference>
<evidence type="ECO:0000259" key="9">
    <source>
        <dbReference type="Pfam" id="PF02223"/>
    </source>
</evidence>
<feature type="domain" description="Thymidylate kinase-like" evidence="9">
    <location>
        <begin position="20"/>
        <end position="207"/>
    </location>
</feature>
<dbReference type="GO" id="GO:0005829">
    <property type="term" value="C:cytosol"/>
    <property type="evidence" value="ECO:0007669"/>
    <property type="project" value="TreeGrafter"/>
</dbReference>
<sequence>MFLYFTRHTLFYSLGNFIVLEGTDGSGKSTLASFLQKEFSPEKLTVTQAFASPIASKVKPLLISDEATMASVESRFLLSFAAHVDHVTNTALPLLDTGVSVVSDRFDASNFAYQVYGESALHLAPLFWELRTQLLSTHVPDLYIFLDVPPEKGLERATQTGKILDFFEKRGGPYHERVREGYVEFFKNVPHIVIDANRPLEAVQQEVLAIVQEHTR</sequence>
<reference evidence="10 11" key="1">
    <citation type="submission" date="2017-09" db="EMBL/GenBank/DDBJ databases">
        <title>Depth-based differentiation of microbial function through sediment-hosted aquifers and enrichment of novel symbionts in the deep terrestrial subsurface.</title>
        <authorList>
            <person name="Probst A.J."/>
            <person name="Ladd B."/>
            <person name="Jarett J.K."/>
            <person name="Geller-Mcgrath D.E."/>
            <person name="Sieber C.M."/>
            <person name="Emerson J.B."/>
            <person name="Anantharaman K."/>
            <person name="Thomas B.C."/>
            <person name="Malmstrom R."/>
            <person name="Stieglmeier M."/>
            <person name="Klingl A."/>
            <person name="Woyke T."/>
            <person name="Ryan C.M."/>
            <person name="Banfield J.F."/>
        </authorList>
    </citation>
    <scope>NUCLEOTIDE SEQUENCE [LARGE SCALE GENOMIC DNA]</scope>
    <source>
        <strain evidence="10">CG11_big_fil_rev_8_21_14_0_20_46_11</strain>
    </source>
</reference>
<dbReference type="NCBIfam" id="TIGR00041">
    <property type="entry name" value="DTMP_kinase"/>
    <property type="match status" value="1"/>
</dbReference>
<protein>
    <recommendedName>
        <fullName evidence="8">Thymidylate kinase</fullName>
        <ecNumber evidence="8">2.7.4.9</ecNumber>
    </recommendedName>
    <alternativeName>
        <fullName evidence="8">dTMP kinase</fullName>
    </alternativeName>
</protein>
<dbReference type="GO" id="GO:0006233">
    <property type="term" value="P:dTDP biosynthetic process"/>
    <property type="evidence" value="ECO:0007669"/>
    <property type="project" value="InterPro"/>
</dbReference>
<feature type="binding site" evidence="8">
    <location>
        <begin position="22"/>
        <end position="29"/>
    </location>
    <ligand>
        <name>ATP</name>
        <dbReference type="ChEBI" id="CHEBI:30616"/>
    </ligand>
</feature>
<evidence type="ECO:0000256" key="2">
    <source>
        <dbReference type="ARBA" id="ARBA00022679"/>
    </source>
</evidence>
<evidence type="ECO:0000256" key="6">
    <source>
        <dbReference type="ARBA" id="ARBA00022840"/>
    </source>
</evidence>
<dbReference type="GO" id="GO:0006235">
    <property type="term" value="P:dTTP biosynthetic process"/>
    <property type="evidence" value="ECO:0007669"/>
    <property type="project" value="UniProtKB-UniRule"/>
</dbReference>
<evidence type="ECO:0000256" key="3">
    <source>
        <dbReference type="ARBA" id="ARBA00022727"/>
    </source>
</evidence>
<dbReference type="EMBL" id="PCVG01000067">
    <property type="protein sequence ID" value="PIQ68249.1"/>
    <property type="molecule type" value="Genomic_DNA"/>
</dbReference>
<accession>A0A2H0KAH6</accession>
<proteinExistence type="inferred from homology"/>
<dbReference type="InterPro" id="IPR039430">
    <property type="entry name" value="Thymidylate_kin-like_dom"/>
</dbReference>
<evidence type="ECO:0000256" key="7">
    <source>
        <dbReference type="ARBA" id="ARBA00048743"/>
    </source>
</evidence>
<comment type="similarity">
    <text evidence="1 8">Belongs to the thymidylate kinase family.</text>
</comment>
<dbReference type="CDD" id="cd01672">
    <property type="entry name" value="TMPK"/>
    <property type="match status" value="1"/>
</dbReference>
<comment type="caution">
    <text evidence="10">The sequence shown here is derived from an EMBL/GenBank/DDBJ whole genome shotgun (WGS) entry which is preliminary data.</text>
</comment>
<comment type="function">
    <text evidence="8">Phosphorylation of dTMP to form dTDP in both de novo and salvage pathways of dTTP synthesis.</text>
</comment>
<organism evidence="10 11">
    <name type="scientific">Candidatus Taylorbacteria bacterium CG11_big_fil_rev_8_21_14_0_20_46_11</name>
    <dbReference type="NCBI Taxonomy" id="1975025"/>
    <lineage>
        <taxon>Bacteria</taxon>
        <taxon>Candidatus Tayloriibacteriota</taxon>
    </lineage>
</organism>
<dbReference type="AlphaFoldDB" id="A0A2H0KAH6"/>
<evidence type="ECO:0000256" key="5">
    <source>
        <dbReference type="ARBA" id="ARBA00022777"/>
    </source>
</evidence>
<keyword evidence="6 8" id="KW-0067">ATP-binding</keyword>
<dbReference type="SUPFAM" id="SSF52540">
    <property type="entry name" value="P-loop containing nucleoside triphosphate hydrolases"/>
    <property type="match status" value="1"/>
</dbReference>
<comment type="catalytic activity">
    <reaction evidence="7 8">
        <text>dTMP + ATP = dTDP + ADP</text>
        <dbReference type="Rhea" id="RHEA:13517"/>
        <dbReference type="ChEBI" id="CHEBI:30616"/>
        <dbReference type="ChEBI" id="CHEBI:58369"/>
        <dbReference type="ChEBI" id="CHEBI:63528"/>
        <dbReference type="ChEBI" id="CHEBI:456216"/>
        <dbReference type="EC" id="2.7.4.9"/>
    </reaction>
</comment>